<dbReference type="SUPFAM" id="SSF51182">
    <property type="entry name" value="RmlC-like cupins"/>
    <property type="match status" value="1"/>
</dbReference>
<protein>
    <recommendedName>
        <fullName evidence="3">AraC-type arabinose-binding/dimerisation domain-containing protein</fullName>
    </recommendedName>
</protein>
<dbReference type="RefSeq" id="WP_181080051.1">
    <property type="nucleotide sequence ID" value="NZ_CP112866.1"/>
</dbReference>
<dbReference type="EMBL" id="CP112866">
    <property type="protein sequence ID" value="UZW19291.1"/>
    <property type="molecule type" value="Genomic_DNA"/>
</dbReference>
<evidence type="ECO:0000313" key="2">
    <source>
        <dbReference type="Proteomes" id="UP001164116"/>
    </source>
</evidence>
<reference evidence="1" key="1">
    <citation type="submission" date="2022-11" db="EMBL/GenBank/DDBJ databases">
        <title>Taxonomic description of a new Pseudomonas species.</title>
        <authorList>
            <person name="Tambong J.T."/>
        </authorList>
    </citation>
    <scope>NUCLEOTIDE SEQUENCE</scope>
    <source>
        <strain evidence="1">S1Bt42</strain>
    </source>
</reference>
<gene>
    <name evidence="1" type="ORF">OSC50_02735</name>
</gene>
<sequence length="45" mass="5126">MLHGHTEDQRWLLKPGMAVWIAPQTLHAGMVHSQVDLIVLYLGFD</sequence>
<organism evidence="1 2">
    <name type="scientific">Pseudomonas quebecensis</name>
    <dbReference type="NCBI Taxonomy" id="2995174"/>
    <lineage>
        <taxon>Bacteria</taxon>
        <taxon>Pseudomonadati</taxon>
        <taxon>Pseudomonadota</taxon>
        <taxon>Gammaproteobacteria</taxon>
        <taxon>Pseudomonadales</taxon>
        <taxon>Pseudomonadaceae</taxon>
        <taxon>Pseudomonas</taxon>
    </lineage>
</organism>
<dbReference type="InterPro" id="IPR011051">
    <property type="entry name" value="RmlC_Cupin_sf"/>
</dbReference>
<name>A0ABY6QI18_9PSED</name>
<keyword evidence="2" id="KW-1185">Reference proteome</keyword>
<proteinExistence type="predicted"/>
<dbReference type="Proteomes" id="UP001164116">
    <property type="component" value="Chromosome"/>
</dbReference>
<accession>A0ABY6QI18</accession>
<evidence type="ECO:0000313" key="1">
    <source>
        <dbReference type="EMBL" id="UZW19291.1"/>
    </source>
</evidence>
<evidence type="ECO:0008006" key="3">
    <source>
        <dbReference type="Google" id="ProtNLM"/>
    </source>
</evidence>